<organism evidence="3 5">
    <name type="scientific">Halalkalicoccus jeotgali (strain DSM 18796 / CECT 7217 / JCM 14584 / KCTC 4019 / B3)</name>
    <dbReference type="NCBI Taxonomy" id="795797"/>
    <lineage>
        <taxon>Archaea</taxon>
        <taxon>Methanobacteriati</taxon>
        <taxon>Methanobacteriota</taxon>
        <taxon>Stenosarchaea group</taxon>
        <taxon>Halobacteria</taxon>
        <taxon>Halobacteriales</taxon>
        <taxon>Halococcaceae</taxon>
        <taxon>Halalkalicoccus</taxon>
    </lineage>
</organism>
<sequence length="204" mass="20296">MQLTERPGCDSIVSTETESVDLVDDTTVKNIARAALFAALAGAFAYVSFPYPLSPAPVTLQVLGVFLAGVFLGPVWGGAAMVLYLVAGAVGAPVFAGGEAGLGSLVGPNAGYLWSYPPAAAAVGALAHGRAVESPASVGTPRLVGAMALGVCVIYAMGVAGLMAVLGLSLPNALLTGAVVFLPAEALKMAAAVGIVRSDRLRAA</sequence>
<dbReference type="eggNOG" id="arCOG02986">
    <property type="taxonomic scope" value="Archaea"/>
</dbReference>
<dbReference type="PIRSF" id="PIRSF016661">
    <property type="entry name" value="BioY"/>
    <property type="match status" value="1"/>
</dbReference>
<dbReference type="EMBL" id="AOHV01000045">
    <property type="protein sequence ID" value="ELY33046.1"/>
    <property type="molecule type" value="Genomic_DNA"/>
</dbReference>
<dbReference type="PANTHER" id="PTHR34295:SF1">
    <property type="entry name" value="BIOTIN TRANSPORTER BIOY"/>
    <property type="match status" value="1"/>
</dbReference>
<evidence type="ECO:0000256" key="2">
    <source>
        <dbReference type="SAM" id="Phobius"/>
    </source>
</evidence>
<comment type="similarity">
    <text evidence="1">Belongs to the BioY family.</text>
</comment>
<evidence type="ECO:0000313" key="6">
    <source>
        <dbReference type="Proteomes" id="UP000011645"/>
    </source>
</evidence>
<accession>D8J4B7</accession>
<keyword evidence="6" id="KW-1185">Reference proteome</keyword>
<protein>
    <submittedName>
        <fullName evidence="3">BioY protein</fullName>
    </submittedName>
</protein>
<evidence type="ECO:0000313" key="4">
    <source>
        <dbReference type="EMBL" id="ELY33046.1"/>
    </source>
</evidence>
<keyword evidence="1" id="KW-0813">Transport</keyword>
<feature type="transmembrane region" description="Helical" evidence="2">
    <location>
        <begin position="143"/>
        <end position="168"/>
    </location>
</feature>
<dbReference type="HOGENOM" id="CLU_077931_0_0_2"/>
<keyword evidence="2" id="KW-0812">Transmembrane</keyword>
<gene>
    <name evidence="3" type="ordered locus">HacjB3_00430</name>
    <name evidence="4" type="ORF">C497_18902</name>
</gene>
<feature type="transmembrane region" description="Helical" evidence="2">
    <location>
        <begin position="65"/>
        <end position="92"/>
    </location>
</feature>
<dbReference type="Gene3D" id="1.10.1760.20">
    <property type="match status" value="1"/>
</dbReference>
<proteinExistence type="inferred from homology"/>
<dbReference type="PATRIC" id="fig|795797.18.peg.87"/>
<dbReference type="GO" id="GO:0015225">
    <property type="term" value="F:biotin transmembrane transporter activity"/>
    <property type="evidence" value="ECO:0007669"/>
    <property type="project" value="UniProtKB-UniRule"/>
</dbReference>
<dbReference type="KEGG" id="hje:HacjB3_00430"/>
<keyword evidence="2" id="KW-1133">Transmembrane helix</keyword>
<evidence type="ECO:0000256" key="1">
    <source>
        <dbReference type="PIRNR" id="PIRNR016661"/>
    </source>
</evidence>
<dbReference type="GO" id="GO:0005886">
    <property type="term" value="C:plasma membrane"/>
    <property type="evidence" value="ECO:0007669"/>
    <property type="project" value="UniProtKB-SubCell"/>
</dbReference>
<feature type="transmembrane region" description="Helical" evidence="2">
    <location>
        <begin position="31"/>
        <end position="53"/>
    </location>
</feature>
<dbReference type="STRING" id="795797.HacjB3_00430"/>
<dbReference type="OrthoDB" id="50443at2157"/>
<dbReference type="Proteomes" id="UP000000390">
    <property type="component" value="Chromosome"/>
</dbReference>
<comment type="subcellular location">
    <subcellularLocation>
        <location evidence="1">Cell membrane</location>
        <topology evidence="1">Multi-pass membrane protein</topology>
    </subcellularLocation>
</comment>
<evidence type="ECO:0000313" key="5">
    <source>
        <dbReference type="Proteomes" id="UP000000390"/>
    </source>
</evidence>
<dbReference type="Pfam" id="PF02632">
    <property type="entry name" value="BioY"/>
    <property type="match status" value="1"/>
</dbReference>
<dbReference type="InterPro" id="IPR003784">
    <property type="entry name" value="BioY"/>
</dbReference>
<dbReference type="EMBL" id="CP002062">
    <property type="protein sequence ID" value="ADJ13479.1"/>
    <property type="molecule type" value="Genomic_DNA"/>
</dbReference>
<keyword evidence="1 2" id="KW-0472">Membrane</keyword>
<keyword evidence="1" id="KW-1003">Cell membrane</keyword>
<reference evidence="3 5" key="1">
    <citation type="journal article" date="2010" name="J. Bacteriol.">
        <title>Complete genome sequence of Halalkalicoccus jeotgali B3(T), an extremely halophilic archaeon.</title>
        <authorList>
            <person name="Roh S.W."/>
            <person name="Nam Y.D."/>
            <person name="Nam S.H."/>
            <person name="Choi S.H."/>
            <person name="Park H.S."/>
            <person name="Bae J.W."/>
        </authorList>
    </citation>
    <scope>NUCLEOTIDE SEQUENCE [LARGE SCALE GENOMIC DNA]</scope>
    <source>
        <strain evidence="3">B3</strain>
        <strain evidence="5">DSM 18796 / CECT 7217 / JCM 14584 / KCTC 4019 / B3</strain>
    </source>
</reference>
<evidence type="ECO:0000313" key="3">
    <source>
        <dbReference type="EMBL" id="ADJ13479.1"/>
    </source>
</evidence>
<name>D8J4B7_HALJB</name>
<dbReference type="Proteomes" id="UP000011645">
    <property type="component" value="Unassembled WGS sequence"/>
</dbReference>
<dbReference type="PANTHER" id="PTHR34295">
    <property type="entry name" value="BIOTIN TRANSPORTER BIOY"/>
    <property type="match status" value="1"/>
</dbReference>
<dbReference type="AlphaFoldDB" id="D8J4B7"/>
<feature type="transmembrane region" description="Helical" evidence="2">
    <location>
        <begin position="174"/>
        <end position="196"/>
    </location>
</feature>
<reference evidence="4 6" key="2">
    <citation type="journal article" date="2014" name="PLoS Genet.">
        <title>Phylogenetically driven sequencing of extremely halophilic archaea reveals strategies for static and dynamic osmo-response.</title>
        <authorList>
            <person name="Becker E.A."/>
            <person name="Seitzer P.M."/>
            <person name="Tritt A."/>
            <person name="Larsen D."/>
            <person name="Krusor M."/>
            <person name="Yao A.I."/>
            <person name="Wu D."/>
            <person name="Madern D."/>
            <person name="Eisen J.A."/>
            <person name="Darling A.E."/>
            <person name="Facciotti M.T."/>
        </authorList>
    </citation>
    <scope>NUCLEOTIDE SEQUENCE [LARGE SCALE GENOMIC DNA]</scope>
    <source>
        <strain evidence="4">B3</strain>
        <strain evidence="6">DSM 18796 / CECT 7217 / JCM 14584 / KCTC 4019 / B3</strain>
    </source>
</reference>